<protein>
    <recommendedName>
        <fullName evidence="8">Isoprenylcysteine carboxyl methyltransferase</fullName>
    </recommendedName>
</protein>
<dbReference type="AlphaFoldDB" id="A0A8J2TLD9"/>
<sequence length="150" mass="17641">MKERGGLERGEEHYKYFVFLHLLFFLSILTEVFLLKGIVIPFQPAFFIVFLLAQIARIWCIQSLGKFWNTKVIVLPDFPLVKRGPYRYIKHPNYIIVGIELFVIPLLFGAIITSVIFPFLHIVLIKYIRLPVEERALEEVMTNNRKEDSD</sequence>
<comment type="caution">
    <text evidence="6">The sequence shown here is derived from an EMBL/GenBank/DDBJ whole genome shotgun (WGS) entry which is preliminary data.</text>
</comment>
<dbReference type="Proteomes" id="UP000602050">
    <property type="component" value="Unassembled WGS sequence"/>
</dbReference>
<dbReference type="EMBL" id="BMEV01000029">
    <property type="protein sequence ID" value="GFZ76451.1"/>
    <property type="molecule type" value="Genomic_DNA"/>
</dbReference>
<keyword evidence="7" id="KW-1185">Reference proteome</keyword>
<dbReference type="InterPro" id="IPR007269">
    <property type="entry name" value="ICMT_MeTrfase"/>
</dbReference>
<feature type="transmembrane region" description="Helical" evidence="5">
    <location>
        <begin position="46"/>
        <end position="65"/>
    </location>
</feature>
<dbReference type="Gene3D" id="1.20.120.1630">
    <property type="match status" value="1"/>
</dbReference>
<keyword evidence="2 5" id="KW-0812">Transmembrane</keyword>
<dbReference type="InterPro" id="IPR052527">
    <property type="entry name" value="Metal_cation-efflux_comp"/>
</dbReference>
<feature type="transmembrane region" description="Helical" evidence="5">
    <location>
        <begin position="16"/>
        <end position="34"/>
    </location>
</feature>
<keyword evidence="3 5" id="KW-1133">Transmembrane helix</keyword>
<reference evidence="6" key="2">
    <citation type="submission" date="2020-09" db="EMBL/GenBank/DDBJ databases">
        <authorList>
            <person name="Sun Q."/>
            <person name="Zhou Y."/>
        </authorList>
    </citation>
    <scope>NUCLEOTIDE SEQUENCE</scope>
    <source>
        <strain evidence="6">CGMCC 1.12360</strain>
    </source>
</reference>
<dbReference type="GO" id="GO:0004671">
    <property type="term" value="F:protein C-terminal S-isoprenylcysteine carboxyl O-methyltransferase activity"/>
    <property type="evidence" value="ECO:0007669"/>
    <property type="project" value="InterPro"/>
</dbReference>
<proteinExistence type="predicted"/>
<evidence type="ECO:0000313" key="6">
    <source>
        <dbReference type="EMBL" id="GFZ76451.1"/>
    </source>
</evidence>
<dbReference type="Pfam" id="PF04140">
    <property type="entry name" value="ICMT"/>
    <property type="match status" value="1"/>
</dbReference>
<feature type="transmembrane region" description="Helical" evidence="5">
    <location>
        <begin position="94"/>
        <end position="120"/>
    </location>
</feature>
<evidence type="ECO:0000256" key="3">
    <source>
        <dbReference type="ARBA" id="ARBA00022989"/>
    </source>
</evidence>
<organism evidence="6 7">
    <name type="scientific">Compostibacillus humi</name>
    <dbReference type="NCBI Taxonomy" id="1245525"/>
    <lineage>
        <taxon>Bacteria</taxon>
        <taxon>Bacillati</taxon>
        <taxon>Bacillota</taxon>
        <taxon>Bacilli</taxon>
        <taxon>Bacillales</taxon>
        <taxon>Bacillaceae</taxon>
        <taxon>Compostibacillus</taxon>
    </lineage>
</organism>
<gene>
    <name evidence="6" type="primary">ypbQ</name>
    <name evidence="6" type="ORF">GCM10010978_17740</name>
</gene>
<evidence type="ECO:0000256" key="4">
    <source>
        <dbReference type="ARBA" id="ARBA00023136"/>
    </source>
</evidence>
<dbReference type="PANTHER" id="PTHR43847">
    <property type="entry name" value="BLL3993 PROTEIN"/>
    <property type="match status" value="1"/>
</dbReference>
<evidence type="ECO:0000256" key="5">
    <source>
        <dbReference type="SAM" id="Phobius"/>
    </source>
</evidence>
<comment type="subcellular location">
    <subcellularLocation>
        <location evidence="1">Membrane</location>
        <topology evidence="1">Multi-pass membrane protein</topology>
    </subcellularLocation>
</comment>
<keyword evidence="4 5" id="KW-0472">Membrane</keyword>
<evidence type="ECO:0008006" key="8">
    <source>
        <dbReference type="Google" id="ProtNLM"/>
    </source>
</evidence>
<accession>A0A8J2TLD9</accession>
<name>A0A8J2TLD9_9BACI</name>
<evidence type="ECO:0000313" key="7">
    <source>
        <dbReference type="Proteomes" id="UP000602050"/>
    </source>
</evidence>
<dbReference type="PANTHER" id="PTHR43847:SF1">
    <property type="entry name" value="BLL3993 PROTEIN"/>
    <property type="match status" value="1"/>
</dbReference>
<evidence type="ECO:0000256" key="2">
    <source>
        <dbReference type="ARBA" id="ARBA00022692"/>
    </source>
</evidence>
<dbReference type="GO" id="GO:0016020">
    <property type="term" value="C:membrane"/>
    <property type="evidence" value="ECO:0007669"/>
    <property type="project" value="UniProtKB-SubCell"/>
</dbReference>
<reference evidence="6" key="1">
    <citation type="journal article" date="2014" name="Int. J. Syst. Evol. Microbiol.">
        <title>Complete genome sequence of Corynebacterium casei LMG S-19264T (=DSM 44701T), isolated from a smear-ripened cheese.</title>
        <authorList>
            <consortium name="US DOE Joint Genome Institute (JGI-PGF)"/>
            <person name="Walter F."/>
            <person name="Albersmeier A."/>
            <person name="Kalinowski J."/>
            <person name="Ruckert C."/>
        </authorList>
    </citation>
    <scope>NUCLEOTIDE SEQUENCE</scope>
    <source>
        <strain evidence="6">CGMCC 1.12360</strain>
    </source>
</reference>
<evidence type="ECO:0000256" key="1">
    <source>
        <dbReference type="ARBA" id="ARBA00004141"/>
    </source>
</evidence>